<evidence type="ECO:0000256" key="4">
    <source>
        <dbReference type="ARBA" id="ARBA00038782"/>
    </source>
</evidence>
<dbReference type="HAMAP" id="MF_00736">
    <property type="entry name" value="Ribosomal_uL11"/>
    <property type="match status" value="1"/>
</dbReference>
<comment type="similarity">
    <text evidence="1 7">Belongs to the universal ribosomal protein uL11 family.</text>
</comment>
<sequence length="201" mass="22808">MSSKLTKATKQVRKVFHPNIIKAVIPSGGASNAPPLGTKLSQYGIPAAKFVQEFNNLTKDYKEGIPTPVRIHMDGKRFRIELREPPQAYLIKQAAGIEKASKNTDKIAGIITHKHVYEIAKIKLQQENVKIRSIDLKTMCESVAKQAWQMGVKVQRTLDAEDYKVFLDERQAEREELKRLKRLEMEAAAEEQKKKAKKLNA</sequence>
<dbReference type="Gene3D" id="1.10.10.250">
    <property type="entry name" value="Ribosomal protein L11, C-terminal domain"/>
    <property type="match status" value="1"/>
</dbReference>
<feature type="domain" description="Large ribosomal subunit protein uL11 N-terminal" evidence="10">
    <location>
        <begin position="21"/>
        <end position="76"/>
    </location>
</feature>
<dbReference type="InterPro" id="IPR036769">
    <property type="entry name" value="Ribosomal_uL11_C_sf"/>
</dbReference>
<evidence type="ECO:0000256" key="2">
    <source>
        <dbReference type="ARBA" id="ARBA00022980"/>
    </source>
</evidence>
<keyword evidence="3 7" id="KW-0687">Ribonucleoprotein</keyword>
<dbReference type="AlphaFoldDB" id="A0A6F9DKH9"/>
<name>A0A6F9DKH9_9ASCI</name>
<dbReference type="GO" id="GO:0003735">
    <property type="term" value="F:structural constituent of ribosome"/>
    <property type="evidence" value="ECO:0007669"/>
    <property type="project" value="InterPro"/>
</dbReference>
<dbReference type="EMBL" id="LR788092">
    <property type="protein sequence ID" value="CAB3263954.1"/>
    <property type="molecule type" value="mRNA"/>
</dbReference>
<evidence type="ECO:0000256" key="7">
    <source>
        <dbReference type="RuleBase" id="RU003978"/>
    </source>
</evidence>
<accession>A0A6F9DKH9</accession>
<gene>
    <name evidence="11" type="primary">Mrpl11</name>
</gene>
<evidence type="ECO:0000259" key="9">
    <source>
        <dbReference type="Pfam" id="PF00298"/>
    </source>
</evidence>
<evidence type="ECO:0000256" key="6">
    <source>
        <dbReference type="ARBA" id="ARBA00041455"/>
    </source>
</evidence>
<dbReference type="SUPFAM" id="SSF54747">
    <property type="entry name" value="Ribosomal L11/L12e N-terminal domain"/>
    <property type="match status" value="1"/>
</dbReference>
<dbReference type="Pfam" id="PF03946">
    <property type="entry name" value="Ribosomal_L11_N"/>
    <property type="match status" value="1"/>
</dbReference>
<dbReference type="InterPro" id="IPR036796">
    <property type="entry name" value="Ribosomal_uL11_N_sf"/>
</dbReference>
<dbReference type="PANTHER" id="PTHR11661:SF1">
    <property type="entry name" value="LARGE RIBOSOMAL SUBUNIT PROTEIN UL11M"/>
    <property type="match status" value="1"/>
</dbReference>
<feature type="coiled-coil region" evidence="8">
    <location>
        <begin position="163"/>
        <end position="200"/>
    </location>
</feature>
<evidence type="ECO:0000256" key="3">
    <source>
        <dbReference type="ARBA" id="ARBA00023274"/>
    </source>
</evidence>
<dbReference type="FunFam" id="1.10.10.250:FF:000003">
    <property type="entry name" value="Mitochondrial ribosomal protein L11"/>
    <property type="match status" value="1"/>
</dbReference>
<dbReference type="Gene3D" id="3.30.1550.10">
    <property type="entry name" value="Ribosomal protein L11/L12, N-terminal domain"/>
    <property type="match status" value="1"/>
</dbReference>
<reference evidence="11" key="1">
    <citation type="submission" date="2020-04" db="EMBL/GenBank/DDBJ databases">
        <authorList>
            <person name="Neveu A P."/>
        </authorList>
    </citation>
    <scope>NUCLEOTIDE SEQUENCE</scope>
    <source>
        <tissue evidence="11">Whole embryo</tissue>
    </source>
</reference>
<dbReference type="GO" id="GO:0070180">
    <property type="term" value="F:large ribosomal subunit rRNA binding"/>
    <property type="evidence" value="ECO:0007669"/>
    <property type="project" value="TreeGrafter"/>
</dbReference>
<feature type="domain" description="Large ribosomal subunit protein uL11 C-terminal" evidence="9">
    <location>
        <begin position="84"/>
        <end position="154"/>
    </location>
</feature>
<proteinExistence type="evidence at transcript level"/>
<dbReference type="InterPro" id="IPR000911">
    <property type="entry name" value="Ribosomal_uL11"/>
</dbReference>
<comment type="subunit">
    <text evidence="4">Component of the mitochondrial ribosome large subunit (39S) which comprises a 16S rRNA and about 50 distinct proteins.</text>
</comment>
<organism evidence="11">
    <name type="scientific">Phallusia mammillata</name>
    <dbReference type="NCBI Taxonomy" id="59560"/>
    <lineage>
        <taxon>Eukaryota</taxon>
        <taxon>Metazoa</taxon>
        <taxon>Chordata</taxon>
        <taxon>Tunicata</taxon>
        <taxon>Ascidiacea</taxon>
        <taxon>Phlebobranchia</taxon>
        <taxon>Ascidiidae</taxon>
        <taxon>Phallusia</taxon>
    </lineage>
</organism>
<evidence type="ECO:0000256" key="5">
    <source>
        <dbReference type="ARBA" id="ARBA00040104"/>
    </source>
</evidence>
<dbReference type="InterPro" id="IPR020783">
    <property type="entry name" value="Ribosomal_uL11_C"/>
</dbReference>
<dbReference type="PANTHER" id="PTHR11661">
    <property type="entry name" value="60S RIBOSOMAL PROTEIN L12"/>
    <property type="match status" value="1"/>
</dbReference>
<evidence type="ECO:0000256" key="8">
    <source>
        <dbReference type="SAM" id="Coils"/>
    </source>
</evidence>
<dbReference type="GO" id="GO:0005762">
    <property type="term" value="C:mitochondrial large ribosomal subunit"/>
    <property type="evidence" value="ECO:0007669"/>
    <property type="project" value="TreeGrafter"/>
</dbReference>
<keyword evidence="8" id="KW-0175">Coiled coil</keyword>
<dbReference type="Pfam" id="PF00298">
    <property type="entry name" value="Ribosomal_L11"/>
    <property type="match status" value="1"/>
</dbReference>
<evidence type="ECO:0000259" key="10">
    <source>
        <dbReference type="Pfam" id="PF03946"/>
    </source>
</evidence>
<dbReference type="CDD" id="cd00349">
    <property type="entry name" value="Ribosomal_L11"/>
    <property type="match status" value="1"/>
</dbReference>
<dbReference type="GO" id="GO:0006412">
    <property type="term" value="P:translation"/>
    <property type="evidence" value="ECO:0007669"/>
    <property type="project" value="InterPro"/>
</dbReference>
<protein>
    <recommendedName>
        <fullName evidence="5">Large ribosomal subunit protein uL11m</fullName>
    </recommendedName>
    <alternativeName>
        <fullName evidence="6">39S ribosomal protein L11, mitochondrial</fullName>
    </alternativeName>
</protein>
<dbReference type="InterPro" id="IPR020784">
    <property type="entry name" value="Ribosomal_uL11_N"/>
</dbReference>
<keyword evidence="2 7" id="KW-0689">Ribosomal protein</keyword>
<dbReference type="SMART" id="SM00649">
    <property type="entry name" value="RL11"/>
    <property type="match status" value="1"/>
</dbReference>
<evidence type="ECO:0000313" key="11">
    <source>
        <dbReference type="EMBL" id="CAB3263954.1"/>
    </source>
</evidence>
<evidence type="ECO:0000256" key="1">
    <source>
        <dbReference type="ARBA" id="ARBA00010537"/>
    </source>
</evidence>
<dbReference type="SUPFAM" id="SSF46906">
    <property type="entry name" value="Ribosomal protein L11, C-terminal domain"/>
    <property type="match status" value="1"/>
</dbReference>